<organism evidence="2 3">
    <name type="scientific">Coprococcus eutactus</name>
    <dbReference type="NCBI Taxonomy" id="33043"/>
    <lineage>
        <taxon>Bacteria</taxon>
        <taxon>Bacillati</taxon>
        <taxon>Bacillota</taxon>
        <taxon>Clostridia</taxon>
        <taxon>Lachnospirales</taxon>
        <taxon>Lachnospiraceae</taxon>
        <taxon>Coprococcus</taxon>
    </lineage>
</organism>
<dbReference type="Proteomes" id="UP000283295">
    <property type="component" value="Unassembled WGS sequence"/>
</dbReference>
<protein>
    <submittedName>
        <fullName evidence="2">SpoIVB peptidase S55</fullName>
    </submittedName>
</protein>
<dbReference type="PROSITE" id="PS51494">
    <property type="entry name" value="SPOIVB"/>
    <property type="match status" value="1"/>
</dbReference>
<sequence>MKKYKKLILWVSVADLLLLMVLFVLCAVADSIRAGENEGSEINMYGYSGETYNASMTMEDHAASMKLKDKAFGDDIYERQVIPSGEAMGIYMKTDGVMVVDVCSFRNSDGKACCPVEGILQTGDYIVSVDGRNISKRSELLSMVAAGNGQSMDLEYVRDDKTFRKSVIPEKNESGNYLLGAWVKDDVSGIGTITFVDGTRFMALGHSVSDVDTGLMMRCSTGGMYTTNITNISKSYSEQPGRLQGSIAYRKALVGIIDGNSASGIYGHLDEAYCSTRYSDAERMYIAKGDDVRSGRAYIYSRMNGELSKYEIDIEIVDCDADDKNIEFHVIDNDLIELTGGVVQGMSGSPIVQDGKIIGAVTHVFVNDPTRGYGIFIENMLEE</sequence>
<reference evidence="2 3" key="1">
    <citation type="submission" date="2018-08" db="EMBL/GenBank/DDBJ databases">
        <title>A genome reference for cultivated species of the human gut microbiota.</title>
        <authorList>
            <person name="Zou Y."/>
            <person name="Xue W."/>
            <person name="Luo G."/>
        </authorList>
    </citation>
    <scope>NUCLEOTIDE SEQUENCE [LARGE SCALE GENOMIC DNA]</scope>
    <source>
        <strain evidence="2 3">AF22-21</strain>
    </source>
</reference>
<gene>
    <name evidence="2" type="ORF">DWX94_01075</name>
</gene>
<evidence type="ECO:0000313" key="3">
    <source>
        <dbReference type="Proteomes" id="UP000283295"/>
    </source>
</evidence>
<dbReference type="SUPFAM" id="SSF50494">
    <property type="entry name" value="Trypsin-like serine proteases"/>
    <property type="match status" value="1"/>
</dbReference>
<dbReference type="RefSeq" id="WP_119201915.1">
    <property type="nucleotide sequence ID" value="NZ_CABIWG010000004.1"/>
</dbReference>
<accession>A0A412IV69</accession>
<dbReference type="SUPFAM" id="SSF50156">
    <property type="entry name" value="PDZ domain-like"/>
    <property type="match status" value="1"/>
</dbReference>
<dbReference type="Gene3D" id="2.30.42.10">
    <property type="match status" value="1"/>
</dbReference>
<dbReference type="Pfam" id="PF05580">
    <property type="entry name" value="Peptidase_S55"/>
    <property type="match status" value="1"/>
</dbReference>
<evidence type="ECO:0000259" key="1">
    <source>
        <dbReference type="PROSITE" id="PS51494"/>
    </source>
</evidence>
<dbReference type="InterPro" id="IPR009003">
    <property type="entry name" value="Peptidase_S1_PA"/>
</dbReference>
<evidence type="ECO:0000313" key="2">
    <source>
        <dbReference type="EMBL" id="RGS44022.1"/>
    </source>
</evidence>
<comment type="caution">
    <text evidence="2">The sequence shown here is derived from an EMBL/GenBank/DDBJ whole genome shotgun (WGS) entry which is preliminary data.</text>
</comment>
<dbReference type="OrthoDB" id="9765242at2"/>
<dbReference type="AlphaFoldDB" id="A0A412IV69"/>
<feature type="domain" description="Peptidase S55" evidence="1">
    <location>
        <begin position="161"/>
        <end position="383"/>
    </location>
</feature>
<name>A0A412IV69_9FIRM</name>
<dbReference type="InterPro" id="IPR036034">
    <property type="entry name" value="PDZ_sf"/>
</dbReference>
<dbReference type="InterPro" id="IPR008763">
    <property type="entry name" value="Peptidase_S55"/>
</dbReference>
<dbReference type="EMBL" id="QRVK01000002">
    <property type="protein sequence ID" value="RGS44022.1"/>
    <property type="molecule type" value="Genomic_DNA"/>
</dbReference>
<proteinExistence type="predicted"/>